<dbReference type="AlphaFoldDB" id="A0AAW0WPH1"/>
<sequence length="245" mass="27202">MHTDDAVWQPEQNKSCTQKTEPEAILKLLHNRVGADSRKQSLMSQVLSLEGRLENMKGEEGDTNTTPIKPLFNLDAFTDIASCQTEIEALTRNWNMTAFEQTEYRTQDDGGRLAKFLKDVSAASDENVTSFGKYGKTVGKLKVNPKLQPSDESLRTVHNRYNPSSTLETRRIGHMQSLVTSQHRMLATESQHHGTHAFQTDTPAQGPIGISSRLCRTQTQGRGKGHVDVLDIVSLESDSESDSSS</sequence>
<proteinExistence type="predicted"/>
<keyword evidence="2" id="KW-1185">Reference proteome</keyword>
<name>A0AAW0WPH1_CHEQU</name>
<evidence type="ECO:0000313" key="2">
    <source>
        <dbReference type="Proteomes" id="UP001445076"/>
    </source>
</evidence>
<accession>A0AAW0WPH1</accession>
<dbReference type="EMBL" id="JARKIK010000066">
    <property type="protein sequence ID" value="KAK8729693.1"/>
    <property type="molecule type" value="Genomic_DNA"/>
</dbReference>
<gene>
    <name evidence="1" type="ORF">OTU49_008269</name>
</gene>
<reference evidence="1 2" key="1">
    <citation type="journal article" date="2024" name="BMC Genomics">
        <title>Genome assembly of redclaw crayfish (Cherax quadricarinatus) provides insights into its immune adaptation and hypoxia tolerance.</title>
        <authorList>
            <person name="Liu Z."/>
            <person name="Zheng J."/>
            <person name="Li H."/>
            <person name="Fang K."/>
            <person name="Wang S."/>
            <person name="He J."/>
            <person name="Zhou D."/>
            <person name="Weng S."/>
            <person name="Chi M."/>
            <person name="Gu Z."/>
            <person name="He J."/>
            <person name="Li F."/>
            <person name="Wang M."/>
        </authorList>
    </citation>
    <scope>NUCLEOTIDE SEQUENCE [LARGE SCALE GENOMIC DNA]</scope>
    <source>
        <strain evidence="1">ZL_2023a</strain>
    </source>
</reference>
<protein>
    <submittedName>
        <fullName evidence="1">Uncharacterized protein</fullName>
    </submittedName>
</protein>
<evidence type="ECO:0000313" key="1">
    <source>
        <dbReference type="EMBL" id="KAK8729693.1"/>
    </source>
</evidence>
<comment type="caution">
    <text evidence="1">The sequence shown here is derived from an EMBL/GenBank/DDBJ whole genome shotgun (WGS) entry which is preliminary data.</text>
</comment>
<organism evidence="1 2">
    <name type="scientific">Cherax quadricarinatus</name>
    <name type="common">Australian red claw crayfish</name>
    <dbReference type="NCBI Taxonomy" id="27406"/>
    <lineage>
        <taxon>Eukaryota</taxon>
        <taxon>Metazoa</taxon>
        <taxon>Ecdysozoa</taxon>
        <taxon>Arthropoda</taxon>
        <taxon>Crustacea</taxon>
        <taxon>Multicrustacea</taxon>
        <taxon>Malacostraca</taxon>
        <taxon>Eumalacostraca</taxon>
        <taxon>Eucarida</taxon>
        <taxon>Decapoda</taxon>
        <taxon>Pleocyemata</taxon>
        <taxon>Astacidea</taxon>
        <taxon>Parastacoidea</taxon>
        <taxon>Parastacidae</taxon>
        <taxon>Cherax</taxon>
    </lineage>
</organism>
<dbReference type="Proteomes" id="UP001445076">
    <property type="component" value="Unassembled WGS sequence"/>
</dbReference>